<gene>
    <name evidence="3" type="ORF">QR98_0093280</name>
</gene>
<keyword evidence="1" id="KW-1015">Disulfide bond</keyword>
<protein>
    <submittedName>
        <fullName evidence="3">Immunoglobulin domain containing protein 13</fullName>
    </submittedName>
</protein>
<proteinExistence type="predicted"/>
<dbReference type="OrthoDB" id="10006996at2759"/>
<evidence type="ECO:0000256" key="1">
    <source>
        <dbReference type="ARBA" id="ARBA00023157"/>
    </source>
</evidence>
<evidence type="ECO:0000313" key="4">
    <source>
        <dbReference type="Proteomes" id="UP000616769"/>
    </source>
</evidence>
<sequence>MSFESYIRIDLRSYTHQIIYSIILLKLLSQSFSIIQIVSNCLLLSSFRTSILLDRAYFNQHNQPAFLQIDPVRTSDAGEYRCRVDFKKARTVNIVIQLKVIVPPEEPIISYKYSQSTSHPLKGLIGPFNEGDRLVLVCASFGGKPRPTLTWWKDYSIIDDSFEYKNKDACHHYRLILLTLSFFSPPTFTRTKVTINELVIESLARHHLLSIFTCQSTNNNITIASSASITIDLNLKPIEVKIKQMTTPLLANSEAKFECSSFGSKPKARVYWIFNDVRYDTELQGDMQTLSILNLQLKREHNGQTLSCFAENSKISNSTILENFVLNVECKLLFNHCD</sequence>
<dbReference type="AlphaFoldDB" id="A0A132AIE0"/>
<dbReference type="InterPro" id="IPR013162">
    <property type="entry name" value="CD80_C2-set"/>
</dbReference>
<evidence type="ECO:0000313" key="3">
    <source>
        <dbReference type="EMBL" id="KPM10766.1"/>
    </source>
</evidence>
<evidence type="ECO:0000259" key="2">
    <source>
        <dbReference type="PROSITE" id="PS50835"/>
    </source>
</evidence>
<dbReference type="InterPro" id="IPR036179">
    <property type="entry name" value="Ig-like_dom_sf"/>
</dbReference>
<feature type="domain" description="Ig-like" evidence="2">
    <location>
        <begin position="237"/>
        <end position="327"/>
    </location>
</feature>
<dbReference type="SUPFAM" id="SSF48726">
    <property type="entry name" value="Immunoglobulin"/>
    <property type="match status" value="3"/>
</dbReference>
<dbReference type="VEuPathDB" id="VectorBase:SSCA007540"/>
<comment type="caution">
    <text evidence="3">The sequence shown here is derived from an EMBL/GenBank/DDBJ whole genome shotgun (WGS) entry which is preliminary data.</text>
</comment>
<dbReference type="InterPro" id="IPR013783">
    <property type="entry name" value="Ig-like_fold"/>
</dbReference>
<accession>A0A132AIE0</accession>
<dbReference type="EMBL" id="JXLN01015698">
    <property type="protein sequence ID" value="KPM10766.1"/>
    <property type="molecule type" value="Genomic_DNA"/>
</dbReference>
<name>A0A132AIE0_SARSC</name>
<reference evidence="3 4" key="1">
    <citation type="journal article" date="2015" name="Parasit. Vectors">
        <title>Draft genome of the scabies mite.</title>
        <authorList>
            <person name="Rider S.D.Jr."/>
            <person name="Morgan M.S."/>
            <person name="Arlian L.G."/>
        </authorList>
    </citation>
    <scope>NUCLEOTIDE SEQUENCE [LARGE SCALE GENOMIC DNA]</scope>
    <source>
        <strain evidence="3">Arlian Lab</strain>
    </source>
</reference>
<dbReference type="InterPro" id="IPR007110">
    <property type="entry name" value="Ig-like_dom"/>
</dbReference>
<feature type="domain" description="Ig-like" evidence="2">
    <location>
        <begin position="120"/>
        <end position="230"/>
    </location>
</feature>
<dbReference type="PANTHER" id="PTHR23278">
    <property type="entry name" value="SIDESTEP PROTEIN"/>
    <property type="match status" value="1"/>
</dbReference>
<dbReference type="PANTHER" id="PTHR23278:SF19">
    <property type="entry name" value="OBSCURIN"/>
    <property type="match status" value="1"/>
</dbReference>
<dbReference type="Pfam" id="PF08205">
    <property type="entry name" value="C2-set_2"/>
    <property type="match status" value="1"/>
</dbReference>
<organism evidence="3 4">
    <name type="scientific">Sarcoptes scabiei</name>
    <name type="common">Itch mite</name>
    <name type="synonym">Acarus scabiei</name>
    <dbReference type="NCBI Taxonomy" id="52283"/>
    <lineage>
        <taxon>Eukaryota</taxon>
        <taxon>Metazoa</taxon>
        <taxon>Ecdysozoa</taxon>
        <taxon>Arthropoda</taxon>
        <taxon>Chelicerata</taxon>
        <taxon>Arachnida</taxon>
        <taxon>Acari</taxon>
        <taxon>Acariformes</taxon>
        <taxon>Sarcoptiformes</taxon>
        <taxon>Astigmata</taxon>
        <taxon>Psoroptidia</taxon>
        <taxon>Sarcoptoidea</taxon>
        <taxon>Sarcoptidae</taxon>
        <taxon>Sarcoptinae</taxon>
        <taxon>Sarcoptes</taxon>
    </lineage>
</organism>
<dbReference type="Gene3D" id="2.60.40.10">
    <property type="entry name" value="Immunoglobulins"/>
    <property type="match status" value="3"/>
</dbReference>
<dbReference type="Proteomes" id="UP000616769">
    <property type="component" value="Unassembled WGS sequence"/>
</dbReference>
<dbReference type="PROSITE" id="PS50835">
    <property type="entry name" value="IG_LIKE"/>
    <property type="match status" value="2"/>
</dbReference>